<sequence>MIAKISTGSYTVGMVRYNHDKTKSSKTSEKDAELIGTKNIITPSFESIVSTIQDYNSKNKRVTKPNIHISLNFYKDDLLDNEKIIEIGNDYMAQMGFEDQPYAVYRHFDREHPHIHIVSSMINSEGKKINDSNIYYRSQALTRKLEEKYNITKATCKRGVLEENNIHKAIYEHLEHGKHSLTGILNEVLYTVLDSKPTSENEFDKLLESYQVKRFVSLDKNQNAKGHYFDLYPLEYLNEASPFKKSKGIEGIALDPNYSYESIQIQLMLNKKGKEQLKNGIMGKIYSVLNPILDQQSPIKTSILATNLKKKGIELITKRTQTGENLDAIYGLLFKDIHTKQTYSASEIKLKTRDLLNLLEDDEKRNKNITYHTEDISKNTIEQKLFVVESQPNNGAISSFFEALSTILTSTYSSLDDQQTDDKKKKRKKLR</sequence>
<dbReference type="AlphaFoldDB" id="A0A4Y4AV98"/>
<reference evidence="2 3" key="1">
    <citation type="submission" date="2019-06" db="EMBL/GenBank/DDBJ databases">
        <title>Whole genome shotgun sequence of Flavobacterium flevense NBRC 14960.</title>
        <authorList>
            <person name="Hosoyama A."/>
            <person name="Uohara A."/>
            <person name="Ohji S."/>
            <person name="Ichikawa N."/>
        </authorList>
    </citation>
    <scope>NUCLEOTIDE SEQUENCE [LARGE SCALE GENOMIC DNA]</scope>
    <source>
        <strain evidence="2 3">NBRC 14960</strain>
    </source>
</reference>
<organism evidence="2 3">
    <name type="scientific">Flavobacterium flevense</name>
    <dbReference type="NCBI Taxonomy" id="983"/>
    <lineage>
        <taxon>Bacteria</taxon>
        <taxon>Pseudomonadati</taxon>
        <taxon>Bacteroidota</taxon>
        <taxon>Flavobacteriia</taxon>
        <taxon>Flavobacteriales</taxon>
        <taxon>Flavobacteriaceae</taxon>
        <taxon>Flavobacterium</taxon>
    </lineage>
</organism>
<dbReference type="OrthoDB" id="915634at2"/>
<protein>
    <submittedName>
        <fullName evidence="2">Mobilization protein</fullName>
    </submittedName>
</protein>
<comment type="caution">
    <text evidence="2">The sequence shown here is derived from an EMBL/GenBank/DDBJ whole genome shotgun (WGS) entry which is preliminary data.</text>
</comment>
<evidence type="ECO:0000313" key="3">
    <source>
        <dbReference type="Proteomes" id="UP000316775"/>
    </source>
</evidence>
<dbReference type="InterPro" id="IPR005094">
    <property type="entry name" value="Endonuclease_MobA/VirD2"/>
</dbReference>
<feature type="domain" description="MobA/VirD2-like nuclease" evidence="1">
    <location>
        <begin position="17"/>
        <end position="150"/>
    </location>
</feature>
<dbReference type="Proteomes" id="UP000316775">
    <property type="component" value="Unassembled WGS sequence"/>
</dbReference>
<dbReference type="RefSeq" id="WP_073245654.1">
    <property type="nucleotide sequence ID" value="NZ_BJNP01000015.1"/>
</dbReference>
<dbReference type="EMBL" id="BJNP01000015">
    <property type="protein sequence ID" value="GEC72145.1"/>
    <property type="molecule type" value="Genomic_DNA"/>
</dbReference>
<name>A0A4Y4AV98_9FLAO</name>
<dbReference type="Pfam" id="PF03432">
    <property type="entry name" value="Relaxase"/>
    <property type="match status" value="1"/>
</dbReference>
<evidence type="ECO:0000313" key="2">
    <source>
        <dbReference type="EMBL" id="GEC72145.1"/>
    </source>
</evidence>
<dbReference type="STRING" id="983.SAMN05443543_107139"/>
<accession>A0A4Y4AV98</accession>
<keyword evidence="3" id="KW-1185">Reference proteome</keyword>
<proteinExistence type="predicted"/>
<evidence type="ECO:0000259" key="1">
    <source>
        <dbReference type="Pfam" id="PF03432"/>
    </source>
</evidence>
<gene>
    <name evidence="2" type="ORF">FFL01_16840</name>
</gene>